<proteinExistence type="predicted"/>
<name>A0ACA9QNN6_9GLOM</name>
<organism evidence="1 2">
    <name type="scientific">Acaulospora colombiana</name>
    <dbReference type="NCBI Taxonomy" id="27376"/>
    <lineage>
        <taxon>Eukaryota</taxon>
        <taxon>Fungi</taxon>
        <taxon>Fungi incertae sedis</taxon>
        <taxon>Mucoromycota</taxon>
        <taxon>Glomeromycotina</taxon>
        <taxon>Glomeromycetes</taxon>
        <taxon>Diversisporales</taxon>
        <taxon>Acaulosporaceae</taxon>
        <taxon>Acaulospora</taxon>
    </lineage>
</organism>
<reference evidence="1" key="1">
    <citation type="submission" date="2021-06" db="EMBL/GenBank/DDBJ databases">
        <authorList>
            <person name="Kallberg Y."/>
            <person name="Tangrot J."/>
            <person name="Rosling A."/>
        </authorList>
    </citation>
    <scope>NUCLEOTIDE SEQUENCE</scope>
    <source>
        <strain evidence="1">CL356</strain>
    </source>
</reference>
<comment type="caution">
    <text evidence="1">The sequence shown here is derived from an EMBL/GenBank/DDBJ whole genome shotgun (WGS) entry which is preliminary data.</text>
</comment>
<accession>A0ACA9QNN6</accession>
<protein>
    <submittedName>
        <fullName evidence="1">6509_t:CDS:1</fullName>
    </submittedName>
</protein>
<keyword evidence="2" id="KW-1185">Reference proteome</keyword>
<dbReference type="Proteomes" id="UP000789525">
    <property type="component" value="Unassembled WGS sequence"/>
</dbReference>
<evidence type="ECO:0000313" key="1">
    <source>
        <dbReference type="EMBL" id="CAG8758575.1"/>
    </source>
</evidence>
<gene>
    <name evidence="1" type="ORF">ACOLOM_LOCUS13090</name>
</gene>
<dbReference type="EMBL" id="CAJVPT010057462">
    <property type="protein sequence ID" value="CAG8758575.1"/>
    <property type="molecule type" value="Genomic_DNA"/>
</dbReference>
<feature type="non-terminal residue" evidence="1">
    <location>
        <position position="168"/>
    </location>
</feature>
<evidence type="ECO:0000313" key="2">
    <source>
        <dbReference type="Proteomes" id="UP000789525"/>
    </source>
</evidence>
<sequence>MAGNVNLPLGQPVAPPVQVNRNPTPVSDPSMAGPSAQMAGRTDTAAEIQKLHEGFKQRWRAMFQATNKAPVQHPMNIQLWKDQLRNAFTAAKVLVSRLGLYGYLFRDFQSVNKVMQMSAYLVKQLQQPNLIILSQTDLESMTQWLQSQAQMLIHRITTLQVTPELRPF</sequence>